<dbReference type="GO" id="GO:0004252">
    <property type="term" value="F:serine-type endopeptidase activity"/>
    <property type="evidence" value="ECO:0007669"/>
    <property type="project" value="InterPro"/>
</dbReference>
<evidence type="ECO:0000256" key="5">
    <source>
        <dbReference type="ARBA" id="ARBA00013958"/>
    </source>
</evidence>
<feature type="binding site" evidence="15">
    <location>
        <position position="126"/>
    </location>
    <ligand>
        <name>substrate</name>
    </ligand>
</feature>
<evidence type="ECO:0000313" key="18">
    <source>
        <dbReference type="EMBL" id="MCW3473317.1"/>
    </source>
</evidence>
<gene>
    <name evidence="18" type="ORF">OL599_01895</name>
</gene>
<evidence type="ECO:0000259" key="17">
    <source>
        <dbReference type="PROSITE" id="PS50106"/>
    </source>
</evidence>
<dbReference type="InterPro" id="IPR009003">
    <property type="entry name" value="Peptidase_S1_PA"/>
</dbReference>
<evidence type="ECO:0000256" key="1">
    <source>
        <dbReference type="ARBA" id="ARBA00001772"/>
    </source>
</evidence>
<dbReference type="NCBIfam" id="TIGR02037">
    <property type="entry name" value="degP_htrA_DO"/>
    <property type="match status" value="1"/>
</dbReference>
<sequence>MSNNSATKGAPRWRAVFLAALLGGTALAGVAGVQSVRAAAPPANQADASATQGSALHQVPDFADLAERVKPAVVSITVNMRPQAAADEEGIQTPFGMMRPDRPRAIEARGSGFIIDADGTVVTNNHVVENARSVSVTLSDGTQLPARIVGRDPRTDLAVLKVDAGHKLTYLELGDSNKVRPGEWVVAMGNPFGLGGTVTAGIVSARGRDIGSGPYDNYIQVDAPINQGNSGGPLFTQDGRVVGVNTAILSPSGGSVGIGFAIPANMVKSVVAQLEKDGRVTRGYLGVETQPVTAAMASALRLPQQDTSNAPTDQGGALVASVEDDSPAAKAGLQAGDVIQTVNGHRVGTPRDLAIDIAGIAPGKEAALDIVRDGKAQSVRATVAAIPNERTADRGEAGQRQGIGVALAPLSPDMRDKLDLPASSRGAVVAEVKPGSPADQAGIRRGDVIVGVGNHSVGSVDDATTAIRGATHNGKALALRIMRDGHTAFVAVDPGAKAPNDGGPDDSANG</sequence>
<dbReference type="AlphaFoldDB" id="A0AA41YJN1"/>
<evidence type="ECO:0000256" key="9">
    <source>
        <dbReference type="ARBA" id="ARBA00022764"/>
    </source>
</evidence>
<dbReference type="InterPro" id="IPR041489">
    <property type="entry name" value="PDZ_6"/>
</dbReference>
<evidence type="ECO:0000313" key="19">
    <source>
        <dbReference type="Proteomes" id="UP001165679"/>
    </source>
</evidence>
<dbReference type="SUPFAM" id="SSF50494">
    <property type="entry name" value="Trypsin-like serine proteases"/>
    <property type="match status" value="1"/>
</dbReference>
<organism evidence="18 19">
    <name type="scientific">Limobrevibacterium gyesilva</name>
    <dbReference type="NCBI Taxonomy" id="2991712"/>
    <lineage>
        <taxon>Bacteria</taxon>
        <taxon>Pseudomonadati</taxon>
        <taxon>Pseudomonadota</taxon>
        <taxon>Alphaproteobacteria</taxon>
        <taxon>Acetobacterales</taxon>
        <taxon>Acetobacteraceae</taxon>
        <taxon>Limobrevibacterium</taxon>
    </lineage>
</organism>
<evidence type="ECO:0000256" key="8">
    <source>
        <dbReference type="ARBA" id="ARBA00022737"/>
    </source>
</evidence>
<keyword evidence="9" id="KW-0574">Periplasm</keyword>
<evidence type="ECO:0000256" key="15">
    <source>
        <dbReference type="PIRSR" id="PIRSR611782-2"/>
    </source>
</evidence>
<evidence type="ECO:0000256" key="12">
    <source>
        <dbReference type="ARBA" id="ARBA00023016"/>
    </source>
</evidence>
<protein>
    <recommendedName>
        <fullName evidence="5">Probable periplasmic serine endoprotease DegP-like</fullName>
        <ecNumber evidence="4">3.4.21.107</ecNumber>
    </recommendedName>
    <alternativeName>
        <fullName evidence="13">Protease Do</fullName>
    </alternativeName>
</protein>
<feature type="active site" description="Charge relay system" evidence="14">
    <location>
        <position position="156"/>
    </location>
</feature>
<comment type="catalytic activity">
    <reaction evidence="1">
        <text>Acts on substrates that are at least partially unfolded. The cleavage site P1 residue is normally between a pair of hydrophobic residues, such as Val-|-Val.</text>
        <dbReference type="EC" id="3.4.21.107"/>
    </reaction>
</comment>
<evidence type="ECO:0000256" key="11">
    <source>
        <dbReference type="ARBA" id="ARBA00022825"/>
    </source>
</evidence>
<evidence type="ECO:0000256" key="3">
    <source>
        <dbReference type="ARBA" id="ARBA00010541"/>
    </source>
</evidence>
<accession>A0AA41YJN1</accession>
<reference evidence="18" key="2">
    <citation type="submission" date="2022-10" db="EMBL/GenBank/DDBJ databases">
        <authorList>
            <person name="Trinh H.N."/>
        </authorList>
    </citation>
    <scope>NUCLEOTIDE SEQUENCE</scope>
    <source>
        <strain evidence="18">RN2-1</strain>
    </source>
</reference>
<dbReference type="PANTHER" id="PTHR22939">
    <property type="entry name" value="SERINE PROTEASE FAMILY S1C HTRA-RELATED"/>
    <property type="match status" value="1"/>
</dbReference>
<keyword evidence="6" id="KW-0645">Protease</keyword>
<feature type="binding site" evidence="15">
    <location>
        <position position="156"/>
    </location>
    <ligand>
        <name>substrate</name>
    </ligand>
</feature>
<dbReference type="Gene3D" id="2.40.10.120">
    <property type="match status" value="1"/>
</dbReference>
<dbReference type="SMART" id="SM00228">
    <property type="entry name" value="PDZ"/>
    <property type="match status" value="2"/>
</dbReference>
<comment type="caution">
    <text evidence="18">The sequence shown here is derived from an EMBL/GenBank/DDBJ whole genome shotgun (WGS) entry which is preliminary data.</text>
</comment>
<evidence type="ECO:0000256" key="2">
    <source>
        <dbReference type="ARBA" id="ARBA00004418"/>
    </source>
</evidence>
<feature type="binding site" evidence="15">
    <location>
        <begin position="228"/>
        <end position="230"/>
    </location>
    <ligand>
        <name>substrate</name>
    </ligand>
</feature>
<dbReference type="GO" id="GO:0042597">
    <property type="term" value="C:periplasmic space"/>
    <property type="evidence" value="ECO:0007669"/>
    <property type="project" value="UniProtKB-SubCell"/>
</dbReference>
<dbReference type="EC" id="3.4.21.107" evidence="4"/>
<evidence type="ECO:0000256" key="10">
    <source>
        <dbReference type="ARBA" id="ARBA00022801"/>
    </source>
</evidence>
<dbReference type="InterPro" id="IPR001940">
    <property type="entry name" value="Peptidase_S1C"/>
</dbReference>
<comment type="similarity">
    <text evidence="3">Belongs to the peptidase S1C family.</text>
</comment>
<feature type="chain" id="PRO_5041215534" description="Probable periplasmic serine endoprotease DegP-like" evidence="16">
    <location>
        <begin position="29"/>
        <end position="510"/>
    </location>
</feature>
<keyword evidence="10" id="KW-0378">Hydrolase</keyword>
<keyword evidence="11" id="KW-0720">Serine protease</keyword>
<comment type="subcellular location">
    <subcellularLocation>
        <location evidence="2">Periplasm</location>
    </subcellularLocation>
</comment>
<dbReference type="Proteomes" id="UP001165679">
    <property type="component" value="Unassembled WGS sequence"/>
</dbReference>
<dbReference type="GO" id="GO:0006508">
    <property type="term" value="P:proteolysis"/>
    <property type="evidence" value="ECO:0007669"/>
    <property type="project" value="UniProtKB-KW"/>
</dbReference>
<dbReference type="PROSITE" id="PS50106">
    <property type="entry name" value="PDZ"/>
    <property type="match status" value="2"/>
</dbReference>
<proteinExistence type="inferred from homology"/>
<dbReference type="RefSeq" id="WP_264711891.1">
    <property type="nucleotide sequence ID" value="NZ_JAPDNT010000001.1"/>
</dbReference>
<keyword evidence="7 16" id="KW-0732">Signal</keyword>
<dbReference type="Pfam" id="PF13180">
    <property type="entry name" value="PDZ_2"/>
    <property type="match status" value="1"/>
</dbReference>
<feature type="active site" description="Charge relay system" evidence="14">
    <location>
        <position position="230"/>
    </location>
</feature>
<dbReference type="EMBL" id="JAPDNT010000001">
    <property type="protein sequence ID" value="MCW3473317.1"/>
    <property type="molecule type" value="Genomic_DNA"/>
</dbReference>
<dbReference type="Gene3D" id="2.30.42.10">
    <property type="match status" value="2"/>
</dbReference>
<name>A0AA41YJN1_9PROT</name>
<feature type="active site" description="Charge relay system" evidence="14">
    <location>
        <position position="126"/>
    </location>
</feature>
<dbReference type="InterPro" id="IPR011782">
    <property type="entry name" value="Pept_S1C_Do"/>
</dbReference>
<evidence type="ECO:0000256" key="7">
    <source>
        <dbReference type="ARBA" id="ARBA00022729"/>
    </source>
</evidence>
<evidence type="ECO:0000256" key="13">
    <source>
        <dbReference type="ARBA" id="ARBA00032850"/>
    </source>
</evidence>
<reference evidence="18" key="1">
    <citation type="submission" date="2022-09" db="EMBL/GenBank/DDBJ databases">
        <title>Rhodovastum sp. nov. RN2-1 isolated from soil in Seongnam, South Korea.</title>
        <authorList>
            <person name="Le N.T."/>
        </authorList>
    </citation>
    <scope>NUCLEOTIDE SEQUENCE</scope>
    <source>
        <strain evidence="18">RN2-1</strain>
    </source>
</reference>
<keyword evidence="12" id="KW-0346">Stress response</keyword>
<dbReference type="PANTHER" id="PTHR22939:SF130">
    <property type="entry name" value="PERIPLASMIC SERINE ENDOPROTEASE DEGP-LIKE-RELATED"/>
    <property type="match status" value="1"/>
</dbReference>
<dbReference type="Pfam" id="PF17820">
    <property type="entry name" value="PDZ_6"/>
    <property type="match status" value="1"/>
</dbReference>
<feature type="domain" description="PDZ" evidence="17">
    <location>
        <begin position="389"/>
        <end position="480"/>
    </location>
</feature>
<dbReference type="InterPro" id="IPR001478">
    <property type="entry name" value="PDZ"/>
</dbReference>
<feature type="domain" description="PDZ" evidence="17">
    <location>
        <begin position="271"/>
        <end position="344"/>
    </location>
</feature>
<evidence type="ECO:0000256" key="16">
    <source>
        <dbReference type="SAM" id="SignalP"/>
    </source>
</evidence>
<evidence type="ECO:0000256" key="4">
    <source>
        <dbReference type="ARBA" id="ARBA00013035"/>
    </source>
</evidence>
<dbReference type="SUPFAM" id="SSF50156">
    <property type="entry name" value="PDZ domain-like"/>
    <property type="match status" value="2"/>
</dbReference>
<evidence type="ECO:0000256" key="6">
    <source>
        <dbReference type="ARBA" id="ARBA00022670"/>
    </source>
</evidence>
<dbReference type="Pfam" id="PF13365">
    <property type="entry name" value="Trypsin_2"/>
    <property type="match status" value="1"/>
</dbReference>
<evidence type="ECO:0000256" key="14">
    <source>
        <dbReference type="PIRSR" id="PIRSR611782-1"/>
    </source>
</evidence>
<keyword evidence="19" id="KW-1185">Reference proteome</keyword>
<dbReference type="PRINTS" id="PR00834">
    <property type="entry name" value="PROTEASES2C"/>
</dbReference>
<dbReference type="InterPro" id="IPR036034">
    <property type="entry name" value="PDZ_sf"/>
</dbReference>
<keyword evidence="8" id="KW-0677">Repeat</keyword>
<feature type="signal peptide" evidence="16">
    <location>
        <begin position="1"/>
        <end position="28"/>
    </location>
</feature>